<dbReference type="GO" id="GO:0031573">
    <property type="term" value="P:mitotic intra-S DNA damage checkpoint signaling"/>
    <property type="evidence" value="ECO:0007669"/>
    <property type="project" value="TreeGrafter"/>
</dbReference>
<gene>
    <name evidence="17" type="ORF">DFH08DRAFT_1085633</name>
</gene>
<evidence type="ECO:0000256" key="9">
    <source>
        <dbReference type="ARBA" id="ARBA00022842"/>
    </source>
</evidence>
<dbReference type="Gene3D" id="3.40.50.10130">
    <property type="match status" value="1"/>
</dbReference>
<protein>
    <recommendedName>
        <fullName evidence="14">Crossover junction endonuclease MUS81</fullName>
        <ecNumber evidence="14">3.1.22.-</ecNumber>
    </recommendedName>
</protein>
<evidence type="ECO:0000256" key="14">
    <source>
        <dbReference type="RuleBase" id="RU369042"/>
    </source>
</evidence>
<feature type="compositionally biased region" description="Low complexity" evidence="15">
    <location>
        <begin position="315"/>
        <end position="336"/>
    </location>
</feature>
<feature type="domain" description="ERCC4" evidence="16">
    <location>
        <begin position="421"/>
        <end position="520"/>
    </location>
</feature>
<evidence type="ECO:0000256" key="8">
    <source>
        <dbReference type="ARBA" id="ARBA00022801"/>
    </source>
</evidence>
<keyword evidence="11 14" id="KW-0234">DNA repair</keyword>
<feature type="region of interest" description="Disordered" evidence="15">
    <location>
        <begin position="668"/>
        <end position="699"/>
    </location>
</feature>
<dbReference type="InterPro" id="IPR033309">
    <property type="entry name" value="Mus81"/>
</dbReference>
<dbReference type="PANTHER" id="PTHR13451:SF0">
    <property type="entry name" value="CROSSOVER JUNCTION ENDONUCLEASE MUS81"/>
    <property type="match status" value="1"/>
</dbReference>
<dbReference type="Pfam" id="PF14716">
    <property type="entry name" value="HHH_8"/>
    <property type="match status" value="1"/>
</dbReference>
<evidence type="ECO:0000313" key="18">
    <source>
        <dbReference type="Proteomes" id="UP001218218"/>
    </source>
</evidence>
<dbReference type="SUPFAM" id="SSF47802">
    <property type="entry name" value="DNA polymerase beta, N-terminal domain-like"/>
    <property type="match status" value="1"/>
</dbReference>
<evidence type="ECO:0000256" key="12">
    <source>
        <dbReference type="ARBA" id="ARBA00023242"/>
    </source>
</evidence>
<dbReference type="SUPFAM" id="SSF52980">
    <property type="entry name" value="Restriction endonuclease-like"/>
    <property type="match status" value="1"/>
</dbReference>
<evidence type="ECO:0000256" key="7">
    <source>
        <dbReference type="ARBA" id="ARBA00022763"/>
    </source>
</evidence>
<dbReference type="GO" id="GO:0005634">
    <property type="term" value="C:nucleus"/>
    <property type="evidence" value="ECO:0007669"/>
    <property type="project" value="UniProtKB-SubCell"/>
</dbReference>
<sequence>MPRATQPRLNSQYLEWLKEFQDAEKAKDQESRRYFVYKKAYDSLKLATKEFSTPMELLEVKFIGPDIIAKLEKRSAQEQDGGPSQPAAPQAASKKPRGRPPKRSATEIDIDPPPVAKRRTVSATEIPARAPMPLERSATTMPAGEDRPFQFWYIGEGSKRVLNRDHALVSWCEDGSQMLRMKIGYPISQANHPFTAQLFGRERCGDTMVAEMREDAADQFPQSTVLADVGNAPPPASNLAALLAAEKLAQKRPNASLDPSRQLPDYLRNQGRNNANAAASGSSDNAVAGGSRNTTNGAASDMRLAAEKRSYSNLSQASRASSPPGSSPSSSAASSPFRPPRPPVARAATIAAASSSSASARTLHRTASAPTPTPAPLHTRPRLSHAVPHLPAVEHPSFYMPLTTFPDFAPRVFKAGTYDVQLVLDHREKGKNDREAIARELRAQGVSVVRRALEIGDVAWVACARDGSGEECVLDVVLERKRLDDLVSSITGPTKRFHEQKFRLHQSGMSRVLYLVEEYDTRQQKETWGPQISTALSSTQVIDGFLVKETKNMEDTIAYLTTWTEELCRSHANKDLFVIPTHMIRRHSYLDLQKFLRANTPDRCYVTSFRDFQSLNHKSAYTTVRDTWARMLLCVKGMSAEKAGAVVEQWGTPRALWEAFRAAQEEEQEARAWEAAAEEEAAAGPSKGKGKGRKKKSAVPEARLMLQGVGGAEGGARAIGQALSTKLYELFMSEDYQGE</sequence>
<feature type="region of interest" description="Disordered" evidence="15">
    <location>
        <begin position="252"/>
        <end position="380"/>
    </location>
</feature>
<dbReference type="GO" id="GO:0048257">
    <property type="term" value="F:3'-flap endonuclease activity"/>
    <property type="evidence" value="ECO:0007669"/>
    <property type="project" value="TreeGrafter"/>
</dbReference>
<keyword evidence="18" id="KW-1185">Reference proteome</keyword>
<dbReference type="Proteomes" id="UP001218218">
    <property type="component" value="Unassembled WGS sequence"/>
</dbReference>
<dbReference type="GO" id="GO:0048476">
    <property type="term" value="C:Holliday junction resolvase complex"/>
    <property type="evidence" value="ECO:0007669"/>
    <property type="project" value="UniProtKB-UniRule"/>
</dbReference>
<dbReference type="Pfam" id="PF02732">
    <property type="entry name" value="ERCC4"/>
    <property type="match status" value="1"/>
</dbReference>
<keyword evidence="6 14" id="KW-0255">Endonuclease</keyword>
<dbReference type="GO" id="GO:0008821">
    <property type="term" value="F:crossover junction DNA endonuclease activity"/>
    <property type="evidence" value="ECO:0007669"/>
    <property type="project" value="UniProtKB-UniRule"/>
</dbReference>
<name>A0AAD6ZHB8_9AGAR</name>
<dbReference type="InterPro" id="IPR047416">
    <property type="entry name" value="XPF_nuclease_Mus81"/>
</dbReference>
<dbReference type="InterPro" id="IPR010996">
    <property type="entry name" value="HHH_MUS81"/>
</dbReference>
<evidence type="ECO:0000259" key="16">
    <source>
        <dbReference type="SMART" id="SM00891"/>
    </source>
</evidence>
<dbReference type="GO" id="GO:0046872">
    <property type="term" value="F:metal ion binding"/>
    <property type="evidence" value="ECO:0007669"/>
    <property type="project" value="UniProtKB-UniRule"/>
</dbReference>
<evidence type="ECO:0000256" key="4">
    <source>
        <dbReference type="ARBA" id="ARBA00022722"/>
    </source>
</evidence>
<feature type="compositionally biased region" description="Low complexity" evidence="15">
    <location>
        <begin position="344"/>
        <end position="370"/>
    </location>
</feature>
<dbReference type="SMART" id="SM00891">
    <property type="entry name" value="ERCC4"/>
    <property type="match status" value="1"/>
</dbReference>
<reference evidence="17" key="1">
    <citation type="submission" date="2023-03" db="EMBL/GenBank/DDBJ databases">
        <title>Massive genome expansion in bonnet fungi (Mycena s.s.) driven by repeated elements and novel gene families across ecological guilds.</title>
        <authorList>
            <consortium name="Lawrence Berkeley National Laboratory"/>
            <person name="Harder C.B."/>
            <person name="Miyauchi S."/>
            <person name="Viragh M."/>
            <person name="Kuo A."/>
            <person name="Thoen E."/>
            <person name="Andreopoulos B."/>
            <person name="Lu D."/>
            <person name="Skrede I."/>
            <person name="Drula E."/>
            <person name="Henrissat B."/>
            <person name="Morin E."/>
            <person name="Kohler A."/>
            <person name="Barry K."/>
            <person name="LaButti K."/>
            <person name="Morin E."/>
            <person name="Salamov A."/>
            <person name="Lipzen A."/>
            <person name="Mereny Z."/>
            <person name="Hegedus B."/>
            <person name="Baldrian P."/>
            <person name="Stursova M."/>
            <person name="Weitz H."/>
            <person name="Taylor A."/>
            <person name="Grigoriev I.V."/>
            <person name="Nagy L.G."/>
            <person name="Martin F."/>
            <person name="Kauserud H."/>
        </authorList>
    </citation>
    <scope>NUCLEOTIDE SEQUENCE</scope>
    <source>
        <strain evidence="17">CBHHK002</strain>
    </source>
</reference>
<comment type="subcellular location">
    <subcellularLocation>
        <location evidence="2 14">Nucleus</location>
    </subcellularLocation>
</comment>
<evidence type="ECO:0000256" key="13">
    <source>
        <dbReference type="ARBA" id="ARBA00023254"/>
    </source>
</evidence>
<evidence type="ECO:0000256" key="11">
    <source>
        <dbReference type="ARBA" id="ARBA00023204"/>
    </source>
</evidence>
<dbReference type="EMBL" id="JARIHO010000048">
    <property type="protein sequence ID" value="KAJ7322951.1"/>
    <property type="molecule type" value="Genomic_DNA"/>
</dbReference>
<feature type="region of interest" description="Disordered" evidence="15">
    <location>
        <begin position="74"/>
        <end position="130"/>
    </location>
</feature>
<dbReference type="AlphaFoldDB" id="A0AAD6ZHB8"/>
<dbReference type="PANTHER" id="PTHR13451">
    <property type="entry name" value="CLASS II CROSSOVER JUNCTION ENDONUCLEASE MUS81"/>
    <property type="match status" value="1"/>
</dbReference>
<evidence type="ECO:0000256" key="6">
    <source>
        <dbReference type="ARBA" id="ARBA00022759"/>
    </source>
</evidence>
<dbReference type="Gene3D" id="1.10.150.670">
    <property type="entry name" value="Crossover junction endonuclease EME1, DNA-binding domain"/>
    <property type="match status" value="1"/>
</dbReference>
<dbReference type="GO" id="GO:0000727">
    <property type="term" value="P:double-strand break repair via break-induced replication"/>
    <property type="evidence" value="ECO:0007669"/>
    <property type="project" value="UniProtKB-UniRule"/>
</dbReference>
<evidence type="ECO:0000256" key="10">
    <source>
        <dbReference type="ARBA" id="ARBA00023172"/>
    </source>
</evidence>
<keyword evidence="9 14" id="KW-0460">Magnesium</keyword>
<keyword evidence="12 14" id="KW-0539">Nucleus</keyword>
<evidence type="ECO:0000256" key="2">
    <source>
        <dbReference type="ARBA" id="ARBA00004123"/>
    </source>
</evidence>
<dbReference type="CDD" id="cd20074">
    <property type="entry name" value="XPF_nuclease_Mus81"/>
    <property type="match status" value="1"/>
</dbReference>
<keyword evidence="7 14" id="KW-0227">DNA damage</keyword>
<dbReference type="InterPro" id="IPR027421">
    <property type="entry name" value="DNA_pol_lamdba_lyase_dom_sf"/>
</dbReference>
<comment type="subunit">
    <text evidence="14">Interacts with EME1.</text>
</comment>
<keyword evidence="8 14" id="KW-0378">Hydrolase</keyword>
<evidence type="ECO:0000256" key="3">
    <source>
        <dbReference type="ARBA" id="ARBA00010015"/>
    </source>
</evidence>
<dbReference type="GO" id="GO:0006308">
    <property type="term" value="P:DNA catabolic process"/>
    <property type="evidence" value="ECO:0007669"/>
    <property type="project" value="UniProtKB-UniRule"/>
</dbReference>
<dbReference type="EC" id="3.1.22.-" evidence="14"/>
<feature type="compositionally biased region" description="Basic residues" evidence="15">
    <location>
        <begin position="688"/>
        <end position="697"/>
    </location>
</feature>
<dbReference type="InterPro" id="IPR011335">
    <property type="entry name" value="Restrct_endonuc-II-like"/>
</dbReference>
<keyword evidence="10 14" id="KW-0233">DNA recombination</keyword>
<dbReference type="FunFam" id="3.40.50.10130:FF:000003">
    <property type="entry name" value="Crossover junction endonuclease MUS81"/>
    <property type="match status" value="1"/>
</dbReference>
<keyword evidence="4 14" id="KW-0540">Nuclease</keyword>
<evidence type="ECO:0000256" key="5">
    <source>
        <dbReference type="ARBA" id="ARBA00022723"/>
    </source>
</evidence>
<comment type="similarity">
    <text evidence="3 14">Belongs to the XPF family.</text>
</comment>
<keyword evidence="13" id="KW-0469">Meiosis</keyword>
<organism evidence="17 18">
    <name type="scientific">Mycena albidolilacea</name>
    <dbReference type="NCBI Taxonomy" id="1033008"/>
    <lineage>
        <taxon>Eukaryota</taxon>
        <taxon>Fungi</taxon>
        <taxon>Dikarya</taxon>
        <taxon>Basidiomycota</taxon>
        <taxon>Agaricomycotina</taxon>
        <taxon>Agaricomycetes</taxon>
        <taxon>Agaricomycetidae</taxon>
        <taxon>Agaricales</taxon>
        <taxon>Marasmiineae</taxon>
        <taxon>Mycenaceae</taxon>
        <taxon>Mycena</taxon>
    </lineage>
</organism>
<proteinExistence type="inferred from homology"/>
<comment type="caution">
    <text evidence="17">The sequence shown here is derived from an EMBL/GenBank/DDBJ whole genome shotgun (WGS) entry which is preliminary data.</text>
</comment>
<dbReference type="InterPro" id="IPR006166">
    <property type="entry name" value="ERCC4_domain"/>
</dbReference>
<evidence type="ECO:0000256" key="15">
    <source>
        <dbReference type="SAM" id="MobiDB-lite"/>
    </source>
</evidence>
<evidence type="ECO:0000256" key="1">
    <source>
        <dbReference type="ARBA" id="ARBA00001946"/>
    </source>
</evidence>
<comment type="function">
    <text evidence="14">Interacts with EME1 to form a DNA structure-specific endonuclease with substrate preference for branched DNA structures with a 5'-end at the branch nick. Typical substrates include 3'-flap structures, D-loops, replication forks and nicked Holliday junctions. May be required in mitosis for the processing of stalled or collapsed replication fork intermediates. May be required in meiosis for the repair of meiosis-specific double strand breaks subsequent to single-end invasion (SEI).</text>
</comment>
<dbReference type="GO" id="GO:0000712">
    <property type="term" value="P:resolution of meiotic recombination intermediates"/>
    <property type="evidence" value="ECO:0007669"/>
    <property type="project" value="TreeGrafter"/>
</dbReference>
<keyword evidence="5 14" id="KW-0479">Metal-binding</keyword>
<evidence type="ECO:0000313" key="17">
    <source>
        <dbReference type="EMBL" id="KAJ7322951.1"/>
    </source>
</evidence>
<dbReference type="GO" id="GO:0003677">
    <property type="term" value="F:DNA binding"/>
    <property type="evidence" value="ECO:0007669"/>
    <property type="project" value="UniProtKB-UniRule"/>
</dbReference>
<dbReference type="InterPro" id="IPR042530">
    <property type="entry name" value="EME1/EME2_C"/>
</dbReference>
<feature type="compositionally biased region" description="Low complexity" evidence="15">
    <location>
        <begin position="83"/>
        <end position="93"/>
    </location>
</feature>
<feature type="compositionally biased region" description="Low complexity" evidence="15">
    <location>
        <begin position="271"/>
        <end position="291"/>
    </location>
</feature>
<comment type="cofactor">
    <cofactor evidence="1 14">
        <name>Mg(2+)</name>
        <dbReference type="ChEBI" id="CHEBI:18420"/>
    </cofactor>
</comment>
<dbReference type="Gene3D" id="1.10.150.110">
    <property type="entry name" value="DNA polymerase beta, N-terminal domain-like"/>
    <property type="match status" value="1"/>
</dbReference>
<accession>A0AAD6ZHB8</accession>